<evidence type="ECO:0000256" key="1">
    <source>
        <dbReference type="SAM" id="MobiDB-lite"/>
    </source>
</evidence>
<gene>
    <name evidence="2" type="ORF">C8259_33830</name>
</gene>
<name>A0A2T2YQA9_9NOCA</name>
<feature type="compositionally biased region" description="Low complexity" evidence="1">
    <location>
        <begin position="445"/>
        <end position="462"/>
    </location>
</feature>
<dbReference type="Gene3D" id="3.40.50.1820">
    <property type="entry name" value="alpha/beta hydrolase"/>
    <property type="match status" value="1"/>
</dbReference>
<feature type="region of interest" description="Disordered" evidence="1">
    <location>
        <begin position="1"/>
        <end position="34"/>
    </location>
</feature>
<dbReference type="EMBL" id="PYHS01000034">
    <property type="protein sequence ID" value="PSR57683.1"/>
    <property type="molecule type" value="Genomic_DNA"/>
</dbReference>
<feature type="compositionally biased region" description="Basic and acidic residues" evidence="1">
    <location>
        <begin position="23"/>
        <end position="34"/>
    </location>
</feature>
<sequence length="462" mass="48956">MQLQPVAGRRRGWIVSGRRSRPPRPDADPFHRAPEGFEAQPAGAILRSRVVELAAFGVVPLRMSAWQLLYRTSDLNGTAEAAVTTVLLPRDCAPGRPLISFHCAIDAVAPQCFPSYALRRGARAIGAIPQLELPLIAAALDRGWVVSVPDHGGSEGRFGVAREPGHRALDGIRAALNFVPLGLNSGTPIALWGYSGGGLATAWAAELAETHAPELNIVGAVAGSPVGDPGAAFERLNGTVFAGFAMVFTAGLRRGYPDLDTALRAALQPRYLAMLAEAEVSATFPLLARLARRDVGRYAAGGLPGLLDTAALRTVLADILPGRRAPRMPMLIVQGVHDEVIAVDDVDALVRRYEAAGADIGYLRDRLSAHLPLEFLAIPVMVDWLADRFAGRPTTPGTRTVWSVAGTRRALAGHRRLAALSVRLLTGRPIRGAAPDDPADGVELGAARSRPASVARSGRSRP</sequence>
<dbReference type="Gene3D" id="1.10.260.130">
    <property type="match status" value="1"/>
</dbReference>
<dbReference type="PIRSF" id="PIRSF029171">
    <property type="entry name" value="Esterase_LipA"/>
    <property type="match status" value="1"/>
</dbReference>
<dbReference type="InterPro" id="IPR005152">
    <property type="entry name" value="Lipase_secreted"/>
</dbReference>
<reference evidence="2 3" key="1">
    <citation type="submission" date="2018-02" db="EMBL/GenBank/DDBJ databases">
        <title>8 Nocardia nova and 1 Nocardia cyriacigeorgica strain used for evolution to TMP-SMX.</title>
        <authorList>
            <person name="Mehta H."/>
            <person name="Weng J."/>
            <person name="Shamoo Y."/>
        </authorList>
    </citation>
    <scope>NUCLEOTIDE SEQUENCE [LARGE SCALE GENOMIC DNA]</scope>
    <source>
        <strain evidence="2 3">ATCC 33727</strain>
    </source>
</reference>
<accession>A0A2T2YQA9</accession>
<dbReference type="GO" id="GO:0004806">
    <property type="term" value="F:triacylglycerol lipase activity"/>
    <property type="evidence" value="ECO:0007669"/>
    <property type="project" value="InterPro"/>
</dbReference>
<feature type="region of interest" description="Disordered" evidence="1">
    <location>
        <begin position="432"/>
        <end position="462"/>
    </location>
</feature>
<proteinExistence type="predicted"/>
<dbReference type="InterPro" id="IPR029058">
    <property type="entry name" value="AB_hydrolase_fold"/>
</dbReference>
<organism evidence="2 3">
    <name type="scientific">Nocardia nova</name>
    <dbReference type="NCBI Taxonomy" id="37330"/>
    <lineage>
        <taxon>Bacteria</taxon>
        <taxon>Bacillati</taxon>
        <taxon>Actinomycetota</taxon>
        <taxon>Actinomycetes</taxon>
        <taxon>Mycobacteriales</taxon>
        <taxon>Nocardiaceae</taxon>
        <taxon>Nocardia</taxon>
    </lineage>
</organism>
<comment type="caution">
    <text evidence="2">The sequence shown here is derived from an EMBL/GenBank/DDBJ whole genome shotgun (WGS) entry which is preliminary data.</text>
</comment>
<evidence type="ECO:0000313" key="3">
    <source>
        <dbReference type="Proteomes" id="UP000241647"/>
    </source>
</evidence>
<dbReference type="GO" id="GO:0016042">
    <property type="term" value="P:lipid catabolic process"/>
    <property type="evidence" value="ECO:0007669"/>
    <property type="project" value="InterPro"/>
</dbReference>
<feature type="compositionally biased region" description="Basic residues" evidence="1">
    <location>
        <begin position="8"/>
        <end position="22"/>
    </location>
</feature>
<evidence type="ECO:0000313" key="2">
    <source>
        <dbReference type="EMBL" id="PSR57683.1"/>
    </source>
</evidence>
<dbReference type="PANTHER" id="PTHR34853">
    <property type="match status" value="1"/>
</dbReference>
<dbReference type="SUPFAM" id="SSF53474">
    <property type="entry name" value="alpha/beta-Hydrolases"/>
    <property type="match status" value="1"/>
</dbReference>
<dbReference type="Pfam" id="PF03583">
    <property type="entry name" value="LIP"/>
    <property type="match status" value="1"/>
</dbReference>
<protein>
    <submittedName>
        <fullName evidence="2">Lipase</fullName>
    </submittedName>
</protein>
<dbReference type="PANTHER" id="PTHR34853:SF1">
    <property type="entry name" value="LIPASE 5"/>
    <property type="match status" value="1"/>
</dbReference>
<dbReference type="Proteomes" id="UP000241647">
    <property type="component" value="Unassembled WGS sequence"/>
</dbReference>
<dbReference type="AlphaFoldDB" id="A0A2T2YQA9"/>